<name>X1TSU0_9ZZZZ</name>
<dbReference type="AlphaFoldDB" id="X1TSU0"/>
<protein>
    <submittedName>
        <fullName evidence="1">Uncharacterized protein</fullName>
    </submittedName>
</protein>
<sequence>MEDGYLPNLKAVFNNGHIIHYGLSLFPGGTETIYPRLKKGLDNSTGDSVGWGYYDRDKERVIPAYKTW</sequence>
<organism evidence="1">
    <name type="scientific">marine sediment metagenome</name>
    <dbReference type="NCBI Taxonomy" id="412755"/>
    <lineage>
        <taxon>unclassified sequences</taxon>
        <taxon>metagenomes</taxon>
        <taxon>ecological metagenomes</taxon>
    </lineage>
</organism>
<comment type="caution">
    <text evidence="1">The sequence shown here is derived from an EMBL/GenBank/DDBJ whole genome shotgun (WGS) entry which is preliminary data.</text>
</comment>
<evidence type="ECO:0000313" key="1">
    <source>
        <dbReference type="EMBL" id="GAJ08334.1"/>
    </source>
</evidence>
<proteinExistence type="predicted"/>
<gene>
    <name evidence="1" type="ORF">S12H4_41667</name>
</gene>
<feature type="non-terminal residue" evidence="1">
    <location>
        <position position="68"/>
    </location>
</feature>
<reference evidence="1" key="1">
    <citation type="journal article" date="2014" name="Front. Microbiol.">
        <title>High frequency of phylogenetically diverse reductive dehalogenase-homologous genes in deep subseafloor sedimentary metagenomes.</title>
        <authorList>
            <person name="Kawai M."/>
            <person name="Futagami T."/>
            <person name="Toyoda A."/>
            <person name="Takaki Y."/>
            <person name="Nishi S."/>
            <person name="Hori S."/>
            <person name="Arai W."/>
            <person name="Tsubouchi T."/>
            <person name="Morono Y."/>
            <person name="Uchiyama I."/>
            <person name="Ito T."/>
            <person name="Fujiyama A."/>
            <person name="Inagaki F."/>
            <person name="Takami H."/>
        </authorList>
    </citation>
    <scope>NUCLEOTIDE SEQUENCE</scope>
    <source>
        <strain evidence="1">Expedition CK06-06</strain>
    </source>
</reference>
<accession>X1TSU0</accession>
<dbReference type="EMBL" id="BARW01025416">
    <property type="protein sequence ID" value="GAJ08334.1"/>
    <property type="molecule type" value="Genomic_DNA"/>
</dbReference>